<feature type="binding site" evidence="5">
    <location>
        <position position="92"/>
    </location>
    <ligand>
        <name>Zn(2+)</name>
        <dbReference type="ChEBI" id="CHEBI:29105"/>
    </ligand>
</feature>
<dbReference type="GO" id="GO:0051604">
    <property type="term" value="P:protein maturation"/>
    <property type="evidence" value="ECO:0007669"/>
    <property type="project" value="InterPro"/>
</dbReference>
<keyword evidence="4 5" id="KW-0862">Zinc</keyword>
<comment type="function">
    <text evidence="5">Involved in the maturation of [NiFe] hydrogenases. Required for nickel insertion into the metal center of the hydrogenase.</text>
</comment>
<sequence>MHEMSLAEGIRSIVEDSAHSHDSSRVERVVLEIGALAAVEVEALRFCLEVVLRDSVAESAEIVIDPVPGQGWCMQCALTVPIAQLYDPCPHCGSYQVQATGGTEMRVRELMLAATHDQPEH</sequence>
<reference evidence="6 7" key="1">
    <citation type="submission" date="2018-06" db="EMBL/GenBank/DDBJ databases">
        <title>Azoarcus communis strain SWub3 genome.</title>
        <authorList>
            <person name="Zorraquino Salvo V."/>
            <person name="Toubiana D."/>
            <person name="Blumwald E."/>
        </authorList>
    </citation>
    <scope>NUCLEOTIDE SEQUENCE [LARGE SCALE GENOMIC DNA]</scope>
    <source>
        <strain evidence="6 7">SWub3</strain>
    </source>
</reference>
<dbReference type="EMBL" id="QKOE01000001">
    <property type="protein sequence ID" value="PZA18536.1"/>
    <property type="molecule type" value="Genomic_DNA"/>
</dbReference>
<evidence type="ECO:0000256" key="3">
    <source>
        <dbReference type="ARBA" id="ARBA00022723"/>
    </source>
</evidence>
<dbReference type="PANTHER" id="PTHR34535:SF3">
    <property type="entry name" value="HYDROGENASE MATURATION FACTOR HYPA"/>
    <property type="match status" value="1"/>
</dbReference>
<dbReference type="AlphaFoldDB" id="A0A323V516"/>
<dbReference type="PROSITE" id="PS01249">
    <property type="entry name" value="HYPA"/>
    <property type="match status" value="1"/>
</dbReference>
<dbReference type="Pfam" id="PF01155">
    <property type="entry name" value="HypA"/>
    <property type="match status" value="1"/>
</dbReference>
<evidence type="ECO:0000313" key="6">
    <source>
        <dbReference type="EMBL" id="PZA18536.1"/>
    </source>
</evidence>
<dbReference type="GO" id="GO:0016151">
    <property type="term" value="F:nickel cation binding"/>
    <property type="evidence" value="ECO:0007669"/>
    <property type="project" value="UniProtKB-UniRule"/>
</dbReference>
<evidence type="ECO:0000256" key="5">
    <source>
        <dbReference type="HAMAP-Rule" id="MF_00213"/>
    </source>
</evidence>
<dbReference type="RefSeq" id="WP_110522835.1">
    <property type="nucleotide sequence ID" value="NZ_QKOE01000001.1"/>
</dbReference>
<evidence type="ECO:0000256" key="2">
    <source>
        <dbReference type="ARBA" id="ARBA00022596"/>
    </source>
</evidence>
<feature type="binding site" evidence="5">
    <location>
        <position position="76"/>
    </location>
    <ligand>
        <name>Zn(2+)</name>
        <dbReference type="ChEBI" id="CHEBI:29105"/>
    </ligand>
</feature>
<evidence type="ECO:0000256" key="4">
    <source>
        <dbReference type="ARBA" id="ARBA00022833"/>
    </source>
</evidence>
<accession>A0A323V516</accession>
<keyword evidence="2 5" id="KW-0533">Nickel</keyword>
<dbReference type="Gene3D" id="3.30.2320.80">
    <property type="match status" value="1"/>
</dbReference>
<feature type="binding site" evidence="5">
    <location>
        <position position="2"/>
    </location>
    <ligand>
        <name>Ni(2+)</name>
        <dbReference type="ChEBI" id="CHEBI:49786"/>
    </ligand>
</feature>
<dbReference type="OrthoDB" id="288014at2"/>
<protein>
    <recommendedName>
        <fullName evidence="5">Hydrogenase maturation factor HypA</fullName>
    </recommendedName>
</protein>
<keyword evidence="3 5" id="KW-0479">Metal-binding</keyword>
<dbReference type="Proteomes" id="UP000248259">
    <property type="component" value="Unassembled WGS sequence"/>
</dbReference>
<feature type="binding site" evidence="5">
    <location>
        <position position="73"/>
    </location>
    <ligand>
        <name>Zn(2+)</name>
        <dbReference type="ChEBI" id="CHEBI:29105"/>
    </ligand>
</feature>
<feature type="binding site" evidence="5">
    <location>
        <position position="89"/>
    </location>
    <ligand>
        <name>Zn(2+)</name>
        <dbReference type="ChEBI" id="CHEBI:29105"/>
    </ligand>
</feature>
<dbReference type="PIRSF" id="PIRSF004761">
    <property type="entry name" value="Hydrgn_mat_HypA"/>
    <property type="match status" value="1"/>
</dbReference>
<comment type="similarity">
    <text evidence="1 5">Belongs to the HypA/HybF family.</text>
</comment>
<evidence type="ECO:0000313" key="7">
    <source>
        <dbReference type="Proteomes" id="UP000248259"/>
    </source>
</evidence>
<dbReference type="NCBIfam" id="TIGR00100">
    <property type="entry name" value="hypA"/>
    <property type="match status" value="1"/>
</dbReference>
<comment type="caution">
    <text evidence="6">The sequence shown here is derived from an EMBL/GenBank/DDBJ whole genome shotgun (WGS) entry which is preliminary data.</text>
</comment>
<proteinExistence type="inferred from homology"/>
<dbReference type="InterPro" id="IPR020538">
    <property type="entry name" value="Hydgase_Ni_incorp_HypA/HybF_CS"/>
</dbReference>
<keyword evidence="7" id="KW-1185">Reference proteome</keyword>
<name>A0A323V516_9RHOO</name>
<organism evidence="6 7">
    <name type="scientific">Parazoarcus communis SWub3 = DSM 12120</name>
    <dbReference type="NCBI Taxonomy" id="1121029"/>
    <lineage>
        <taxon>Bacteria</taxon>
        <taxon>Pseudomonadati</taxon>
        <taxon>Pseudomonadota</taxon>
        <taxon>Betaproteobacteria</taxon>
        <taxon>Rhodocyclales</taxon>
        <taxon>Zoogloeaceae</taxon>
        <taxon>Parazoarcus</taxon>
    </lineage>
</organism>
<evidence type="ECO:0000256" key="1">
    <source>
        <dbReference type="ARBA" id="ARBA00010748"/>
    </source>
</evidence>
<dbReference type="GO" id="GO:0008270">
    <property type="term" value="F:zinc ion binding"/>
    <property type="evidence" value="ECO:0007669"/>
    <property type="project" value="UniProtKB-UniRule"/>
</dbReference>
<dbReference type="InterPro" id="IPR000688">
    <property type="entry name" value="HypA/HybF"/>
</dbReference>
<gene>
    <name evidence="5 6" type="primary">hypA</name>
    <name evidence="6" type="ORF">DNK49_03155</name>
</gene>
<dbReference type="PANTHER" id="PTHR34535">
    <property type="entry name" value="HYDROGENASE MATURATION FACTOR HYPA"/>
    <property type="match status" value="1"/>
</dbReference>
<dbReference type="HAMAP" id="MF_00213">
    <property type="entry name" value="HypA_HybF"/>
    <property type="match status" value="1"/>
</dbReference>